<evidence type="ECO:0000256" key="1">
    <source>
        <dbReference type="ARBA" id="ARBA00004141"/>
    </source>
</evidence>
<dbReference type="PANTHER" id="PTHR43424">
    <property type="entry name" value="LOCUS PUTATIVE PROTEIN 1-RELATED"/>
    <property type="match status" value="1"/>
</dbReference>
<feature type="transmembrane region" description="Helical" evidence="5">
    <location>
        <begin position="289"/>
        <end position="312"/>
    </location>
</feature>
<keyword evidence="2 5" id="KW-0812">Transmembrane</keyword>
<comment type="caution">
    <text evidence="6">The sequence shown here is derived from an EMBL/GenBank/DDBJ whole genome shotgun (WGS) entry which is preliminary data.</text>
</comment>
<feature type="transmembrane region" description="Helical" evidence="5">
    <location>
        <begin position="109"/>
        <end position="133"/>
    </location>
</feature>
<gene>
    <name evidence="6" type="ORF">OSCT_2901</name>
</gene>
<sequence>MRRIIHNTGWLMLDRILRLMAGMLVSFWLARYLGPSAFGSYNYALALSMFVGSVATLGLDTIVVRELVRDPPAAPTILASAALLRFCAGLVAVGLATLAVALLRPAEPVILLLTLFFSLAAPLQAFSTIDLWFQAQVDVRPIVTARTLAFILATLLKLWLLLIHAPILAFAAMFALEALLGAGAALFAYQRRTRMLWQWRCTVAQARSLLTASWPLIFSGLLVTLYLRIDQIMLGQMVGDAEVGLYAAAVRIAEAFPLLPIAIVTSAYPTLVALRQSDPQRFSAQLQRLYALVAALGYASTLTVTLTAPWLLQLLAGPSYAAATPILILLTWAGMFSALGVARTTYLNAENLTHLHTITVLIGAVANVGLNWWLIPHWGGVGAALASLITYWLAAHGTCFLLPQLRPAGRMMTRAMLWPKFW</sequence>
<dbReference type="CDD" id="cd13128">
    <property type="entry name" value="MATE_Wzx_like"/>
    <property type="match status" value="1"/>
</dbReference>
<evidence type="ECO:0000313" key="7">
    <source>
        <dbReference type="Proteomes" id="UP000054010"/>
    </source>
</evidence>
<feature type="transmembrane region" description="Helical" evidence="5">
    <location>
        <begin position="318"/>
        <end position="342"/>
    </location>
</feature>
<keyword evidence="4 5" id="KW-0472">Membrane</keyword>
<evidence type="ECO:0000256" key="2">
    <source>
        <dbReference type="ARBA" id="ARBA00022692"/>
    </source>
</evidence>
<dbReference type="STRING" id="765420.OSCT_2901"/>
<name>E1IHW3_9CHLR</name>
<feature type="transmembrane region" description="Helical" evidence="5">
    <location>
        <begin position="145"/>
        <end position="162"/>
    </location>
</feature>
<evidence type="ECO:0000256" key="5">
    <source>
        <dbReference type="SAM" id="Phobius"/>
    </source>
</evidence>
<dbReference type="OrthoDB" id="139030at2"/>
<feature type="transmembrane region" description="Helical" evidence="5">
    <location>
        <begin position="209"/>
        <end position="229"/>
    </location>
</feature>
<dbReference type="eggNOG" id="COG2244">
    <property type="taxonomic scope" value="Bacteria"/>
</dbReference>
<proteinExistence type="predicted"/>
<dbReference type="HOGENOM" id="CLU_022017_6_3_0"/>
<feature type="transmembrane region" description="Helical" evidence="5">
    <location>
        <begin position="76"/>
        <end position="103"/>
    </location>
</feature>
<keyword evidence="7" id="KW-1185">Reference proteome</keyword>
<feature type="transmembrane region" description="Helical" evidence="5">
    <location>
        <begin position="354"/>
        <end position="375"/>
    </location>
</feature>
<evidence type="ECO:0000256" key="3">
    <source>
        <dbReference type="ARBA" id="ARBA00022989"/>
    </source>
</evidence>
<feature type="transmembrane region" description="Helical" evidence="5">
    <location>
        <begin position="43"/>
        <end position="64"/>
    </location>
</feature>
<dbReference type="Pfam" id="PF01943">
    <property type="entry name" value="Polysacc_synt"/>
    <property type="match status" value="1"/>
</dbReference>
<dbReference type="PANTHER" id="PTHR43424:SF1">
    <property type="entry name" value="LOCUS PUTATIVE PROTEIN 1-RELATED"/>
    <property type="match status" value="1"/>
</dbReference>
<evidence type="ECO:0000256" key="4">
    <source>
        <dbReference type="ARBA" id="ARBA00023136"/>
    </source>
</evidence>
<feature type="transmembrane region" description="Helical" evidence="5">
    <location>
        <begin position="12"/>
        <end position="31"/>
    </location>
</feature>
<organism evidence="6 7">
    <name type="scientific">Oscillochloris trichoides DG-6</name>
    <dbReference type="NCBI Taxonomy" id="765420"/>
    <lineage>
        <taxon>Bacteria</taxon>
        <taxon>Bacillati</taxon>
        <taxon>Chloroflexota</taxon>
        <taxon>Chloroflexia</taxon>
        <taxon>Chloroflexales</taxon>
        <taxon>Chloroflexineae</taxon>
        <taxon>Oscillochloridaceae</taxon>
        <taxon>Oscillochloris</taxon>
    </lineage>
</organism>
<evidence type="ECO:0000313" key="6">
    <source>
        <dbReference type="EMBL" id="EFO79238.1"/>
    </source>
</evidence>
<dbReference type="AlphaFoldDB" id="E1IHW3"/>
<feature type="transmembrane region" description="Helical" evidence="5">
    <location>
        <begin position="381"/>
        <end position="402"/>
    </location>
</feature>
<dbReference type="InterPro" id="IPR052556">
    <property type="entry name" value="PolySynth_Transporter"/>
</dbReference>
<dbReference type="GO" id="GO:0016020">
    <property type="term" value="C:membrane"/>
    <property type="evidence" value="ECO:0007669"/>
    <property type="project" value="UniProtKB-SubCell"/>
</dbReference>
<keyword evidence="3 5" id="KW-1133">Transmembrane helix</keyword>
<reference evidence="6 7" key="1">
    <citation type="journal article" date="2011" name="J. Bacteriol.">
        <title>Draft genome sequence of the anoxygenic filamentous phototrophic bacterium Oscillochloris trichoides subsp. DG-6.</title>
        <authorList>
            <person name="Kuznetsov B.B."/>
            <person name="Ivanovsky R.N."/>
            <person name="Keppen O.I."/>
            <person name="Sukhacheva M.V."/>
            <person name="Bumazhkin B.K."/>
            <person name="Patutina E.O."/>
            <person name="Beletsky A.V."/>
            <person name="Mardanov A.V."/>
            <person name="Baslerov R.V."/>
            <person name="Panteleeva A.N."/>
            <person name="Kolganova T.V."/>
            <person name="Ravin N.V."/>
            <person name="Skryabin K.G."/>
        </authorList>
    </citation>
    <scope>NUCLEOTIDE SEQUENCE [LARGE SCALE GENOMIC DNA]</scope>
    <source>
        <strain evidence="6 7">DG-6</strain>
    </source>
</reference>
<protein>
    <submittedName>
        <fullName evidence="6">Polysaccharide biosynthesis protein</fullName>
    </submittedName>
</protein>
<dbReference type="Proteomes" id="UP000054010">
    <property type="component" value="Unassembled WGS sequence"/>
</dbReference>
<comment type="subcellular location">
    <subcellularLocation>
        <location evidence="1">Membrane</location>
        <topology evidence="1">Multi-pass membrane protein</topology>
    </subcellularLocation>
</comment>
<dbReference type="InterPro" id="IPR002797">
    <property type="entry name" value="Polysacc_synth"/>
</dbReference>
<dbReference type="EMBL" id="ADVR01000120">
    <property type="protein sequence ID" value="EFO79238.1"/>
    <property type="molecule type" value="Genomic_DNA"/>
</dbReference>
<feature type="transmembrane region" description="Helical" evidence="5">
    <location>
        <begin position="249"/>
        <end position="268"/>
    </location>
</feature>
<accession>E1IHW3</accession>
<feature type="transmembrane region" description="Helical" evidence="5">
    <location>
        <begin position="168"/>
        <end position="189"/>
    </location>
</feature>